<feature type="region of interest" description="Disordered" evidence="1">
    <location>
        <begin position="1567"/>
        <end position="1633"/>
    </location>
</feature>
<organism evidence="3 4">
    <name type="scientific">Penicillium thymicola</name>
    <dbReference type="NCBI Taxonomy" id="293382"/>
    <lineage>
        <taxon>Eukaryota</taxon>
        <taxon>Fungi</taxon>
        <taxon>Dikarya</taxon>
        <taxon>Ascomycota</taxon>
        <taxon>Pezizomycotina</taxon>
        <taxon>Eurotiomycetes</taxon>
        <taxon>Eurotiomycetidae</taxon>
        <taxon>Eurotiales</taxon>
        <taxon>Aspergillaceae</taxon>
        <taxon>Penicillium</taxon>
    </lineage>
</organism>
<feature type="compositionally biased region" description="Basic and acidic residues" evidence="1">
    <location>
        <begin position="550"/>
        <end position="563"/>
    </location>
</feature>
<dbReference type="InterPro" id="IPR000904">
    <property type="entry name" value="Sec7_dom"/>
</dbReference>
<dbReference type="CDD" id="cd00171">
    <property type="entry name" value="Sec7"/>
    <property type="match status" value="1"/>
</dbReference>
<dbReference type="InterPro" id="IPR016024">
    <property type="entry name" value="ARM-type_fold"/>
</dbReference>
<dbReference type="InterPro" id="IPR023394">
    <property type="entry name" value="Sec7_C_sf"/>
</dbReference>
<feature type="domain" description="SEC7" evidence="2">
    <location>
        <begin position="658"/>
        <end position="848"/>
    </location>
</feature>
<dbReference type="InterPro" id="IPR035999">
    <property type="entry name" value="Sec7_dom_sf"/>
</dbReference>
<dbReference type="Gene3D" id="1.10.1000.11">
    <property type="entry name" value="Arf Nucleotide-binding Site Opener,domain 2"/>
    <property type="match status" value="1"/>
</dbReference>
<proteinExistence type="predicted"/>
<dbReference type="Pfam" id="PF23325">
    <property type="entry name" value="TPR_28"/>
    <property type="match status" value="1"/>
</dbReference>
<dbReference type="GO" id="GO:0032012">
    <property type="term" value="P:regulation of ARF protein signal transduction"/>
    <property type="evidence" value="ECO:0007669"/>
    <property type="project" value="InterPro"/>
</dbReference>
<dbReference type="SUPFAM" id="SSF48425">
    <property type="entry name" value="Sec7 domain"/>
    <property type="match status" value="1"/>
</dbReference>
<comment type="caution">
    <text evidence="3">The sequence shown here is derived from an EMBL/GenBank/DDBJ whole genome shotgun (WGS) entry which is preliminary data.</text>
</comment>
<dbReference type="GO" id="GO:0005794">
    <property type="term" value="C:Golgi apparatus"/>
    <property type="evidence" value="ECO:0007669"/>
    <property type="project" value="UniProtKB-ARBA"/>
</dbReference>
<sequence length="1633" mass="180560">MVLNTPSVHVLIQSNQFNTHHVYDDQETSCFVLTSKMVSQQRASSAMLDPTMDSSSLPIAIDPVALVTTECITVTSSMRKHARWAHSSVSAILGGNGASRVYERDNSAPPSPSPRRTGQSITRPDEDHVLANRWGLRGKKGKSMQDNPLISAFTRLRSDLKDCKDIRTFDTPALLHPFLQVVRSSSTSAAITSIALVSVTKFLSYNIINPNSPRLPIAMQLLSAAITHCRFEASDSSADEIVLLRILKLMEGILSRPEGELLGDESVCEMMETGLSMCCQGRLSEVLRRSAEMAMVKMCQVIFMRLSHLDQEMPVGPDPFAGEDTKKDPPSRLKMDPSVNGDTVTSQHFSAISADTAAAERHSTGREGSPEQAGNDSAAAAAPPSPHDDTETELQPYSLPSIKELFRVLIDLLDPHNRQHTDAMRVMALRIIDVALEVAGPSIARHPSLAALAKDDLCRHLFQLVRSEHIAILTGSLRVAGTLLSTCRPVLKLQQELYISYLVACLHPRVEIPREPGIDPSLYEGIPQSPKLVKQPASQANSGRSTPVPVKDRQKLGLEGGARRPEAREAMVESIGMLSRIPSFMVELFVNYDCDVDRADLCEDMIGLLSRNAFPDSATWSTTNVPPLCLDSLLGYVQFIHDRLGDEPIQGDYPPQESLKKQRHTKKLIIKGAQIFNEDPKKGIAFLVSHGVIEDANNPVLVARFLKGTTRLSKKVLGEYISKRGNEELLGAFVDLLDFSGRNAVEALRELLSSFRLPGESPLIERIVTTFSEHYVEKVKPDGIADKDALYILTYAIIMLNTELYNRNVKSQNRMTCSGFARNLRGVNGGGDFAEEFLEDIYDSIKNNEIILPDEHENKHAFDYAWKELLLKSSSAGDIIVGETNMYDAEMFAATWKPVIATLSYVFMSASDDAVYSRVVNGFDQCAQIAARYGLTEAFDRIVFSLASISTLATSKSPSTALNTEVQVGQKSVMVSELAVKFGRDFRAQLATVVLFRVLSTNEATVKEGWEHIVRILSNLFINSLIPPFDAKLTSELEISPIPLQPPSQVVDRDGRNNDTGILSAFTSYLSSYAADDPPEPSDEELDNTLCTVDCVTACSISEILTNIKSLPLSSLEMLVDALLSLLPEENAPAVIVVKSERPAPTSRTANNRADPNQPKYDPSMIFVLELATVLTLRDEKTLEALGENLATTLQTLVRDAKNLHPLTVSRVVSYLLNLLRLSHDQHFMRVPVVLHAISGFDQDTLETVAVATVKGLSRCIAHTGRLRNEITISPDFWSILQRLHQHEAVASLVFDLLQSIVESMPDIITADNYEFVVSLANDFVSAGRVGSIEERHRDAQARRNKGVKQSKPSENQVVTRGVKAIGLIYHLTGRVPVLIKQSHLEENEAWAAYWSPIFQSLTAQCINPCRDIRHHAISTLQRSLLSAELISSDDKEWTSIFDEVLFPLVLLLLKPEVYHSDPIGMSETRFQAATLVCKIFLRFLDQLPNRTGMLPLWLRILDILDRMMNSGQGDSLAEAVPESLKNILLVMADGGYLVSPSQDPSKEEIWVETRKRLGRFLPDLFSEIFPDTPNEPEKSPDSAISSPEQPYGTEKASETEQKSEYTALQDSEEAKEANAESQPPQETEESTP</sequence>
<feature type="region of interest" description="Disordered" evidence="1">
    <location>
        <begin position="533"/>
        <end position="563"/>
    </location>
</feature>
<dbReference type="SUPFAM" id="SSF48371">
    <property type="entry name" value="ARM repeat"/>
    <property type="match status" value="1"/>
</dbReference>
<dbReference type="InterPro" id="IPR032691">
    <property type="entry name" value="Mon2/Sec7/BIG1-like_HUS"/>
</dbReference>
<dbReference type="PROSITE" id="PS50190">
    <property type="entry name" value="SEC7"/>
    <property type="match status" value="1"/>
</dbReference>
<dbReference type="GO" id="GO:0016192">
    <property type="term" value="P:vesicle-mediated transport"/>
    <property type="evidence" value="ECO:0007669"/>
    <property type="project" value="UniProtKB-ARBA"/>
</dbReference>
<dbReference type="GO" id="GO:0005085">
    <property type="term" value="F:guanyl-nucleotide exchange factor activity"/>
    <property type="evidence" value="ECO:0007669"/>
    <property type="project" value="InterPro"/>
</dbReference>
<dbReference type="Pfam" id="PF12783">
    <property type="entry name" value="Sec7-like_HUS"/>
    <property type="match status" value="1"/>
</dbReference>
<name>A0AAI9TWB7_PENTH</name>
<dbReference type="EMBL" id="LACB01000001">
    <property type="protein sequence ID" value="KAJ9493218.1"/>
    <property type="molecule type" value="Genomic_DNA"/>
</dbReference>
<reference evidence="3" key="1">
    <citation type="submission" date="2015-06" db="EMBL/GenBank/DDBJ databases">
        <authorList>
            <person name="Nguyen H."/>
        </authorList>
    </citation>
    <scope>NUCLEOTIDE SEQUENCE</scope>
    <source>
        <strain evidence="3">DAOM 180753</strain>
    </source>
</reference>
<protein>
    <recommendedName>
        <fullName evidence="2">SEC7 domain-containing protein</fullName>
    </recommendedName>
</protein>
<feature type="compositionally biased region" description="Basic and acidic residues" evidence="1">
    <location>
        <begin position="358"/>
        <end position="369"/>
    </location>
</feature>
<evidence type="ECO:0000313" key="3">
    <source>
        <dbReference type="EMBL" id="KAJ9493218.1"/>
    </source>
</evidence>
<reference evidence="3" key="2">
    <citation type="journal article" date="2016" name="Fungal Biol.">
        <title>Ochratoxin A production by Penicillium thymicola.</title>
        <authorList>
            <person name="Nguyen H.D.T."/>
            <person name="McMullin D.R."/>
            <person name="Ponomareva E."/>
            <person name="Riley R."/>
            <person name="Pomraning K.R."/>
            <person name="Baker S.E."/>
            <person name="Seifert K.A."/>
        </authorList>
    </citation>
    <scope>NUCLEOTIDE SEQUENCE</scope>
    <source>
        <strain evidence="3">DAOM 180753</strain>
    </source>
</reference>
<evidence type="ECO:0000256" key="1">
    <source>
        <dbReference type="SAM" id="MobiDB-lite"/>
    </source>
</evidence>
<gene>
    <name evidence="3" type="ORF">VN97_g60</name>
</gene>
<feature type="compositionally biased region" description="Polar residues" evidence="1">
    <location>
        <begin position="536"/>
        <end position="545"/>
    </location>
</feature>
<dbReference type="SMART" id="SM00222">
    <property type="entry name" value="Sec7"/>
    <property type="match status" value="1"/>
</dbReference>
<dbReference type="Gene3D" id="1.10.220.20">
    <property type="match status" value="1"/>
</dbReference>
<feature type="compositionally biased region" description="Basic and acidic residues" evidence="1">
    <location>
        <begin position="323"/>
        <end position="335"/>
    </location>
</feature>
<dbReference type="PANTHER" id="PTHR10663">
    <property type="entry name" value="GUANYL-NUCLEOTIDE EXCHANGE FACTOR"/>
    <property type="match status" value="1"/>
</dbReference>
<feature type="region of interest" description="Disordered" evidence="1">
    <location>
        <begin position="314"/>
        <end position="394"/>
    </location>
</feature>
<feature type="region of interest" description="Disordered" evidence="1">
    <location>
        <begin position="100"/>
        <end position="126"/>
    </location>
</feature>
<evidence type="ECO:0000313" key="4">
    <source>
        <dbReference type="Proteomes" id="UP001227192"/>
    </source>
</evidence>
<dbReference type="Proteomes" id="UP001227192">
    <property type="component" value="Unassembled WGS sequence"/>
</dbReference>
<feature type="compositionally biased region" description="Polar residues" evidence="1">
    <location>
        <begin position="340"/>
        <end position="350"/>
    </location>
</feature>
<accession>A0AAI9TWB7</accession>
<dbReference type="InterPro" id="IPR056604">
    <property type="entry name" value="GBF1-like_TPR"/>
</dbReference>
<dbReference type="PANTHER" id="PTHR10663:SF388">
    <property type="entry name" value="GOLGI-SPECIFIC BREFELDIN A-RESISTANCE GUANINE NUCLEOTIDE EXCHANGE FACTOR 1"/>
    <property type="match status" value="1"/>
</dbReference>
<evidence type="ECO:0000259" key="2">
    <source>
        <dbReference type="PROSITE" id="PS50190"/>
    </source>
</evidence>
<keyword evidence="4" id="KW-1185">Reference proteome</keyword>
<dbReference type="Pfam" id="PF01369">
    <property type="entry name" value="Sec7"/>
    <property type="match status" value="1"/>
</dbReference>